<dbReference type="SUPFAM" id="SSF53706">
    <property type="entry name" value="Formate dehydrogenase/DMSO reductase, domains 1-3"/>
    <property type="match status" value="1"/>
</dbReference>
<evidence type="ECO:0000313" key="3">
    <source>
        <dbReference type="Proteomes" id="UP000000674"/>
    </source>
</evidence>
<keyword evidence="1 2" id="KW-0560">Oxidoreductase</keyword>
<organism evidence="2 3">
    <name type="scientific">Methanothrix thermoacetophila (strain DSM 6194 / JCM 14653 / NBRC 101360 / PT)</name>
    <name type="common">Methanosaeta thermophila</name>
    <dbReference type="NCBI Taxonomy" id="349307"/>
    <lineage>
        <taxon>Archaea</taxon>
        <taxon>Methanobacteriati</taxon>
        <taxon>Methanobacteriota</taxon>
        <taxon>Stenosarchaea group</taxon>
        <taxon>Methanomicrobia</taxon>
        <taxon>Methanotrichales</taxon>
        <taxon>Methanotrichaceae</taxon>
        <taxon>Methanothrix</taxon>
    </lineage>
</organism>
<sequence>MAVCTGCSLLCDDIEVSIDGRRIAKTKNLCRKGFGRYRSLTSDRSVPRVDGKQVGIDEAISRAAEMLRDAKRPLLFGWSCSTLEAQRKGIELARKTRAIIDDTSSICQGEIVDMIIRGELPTCTLDDVRNYGDTLIFWGCDPSSSHPRHMSRFSYFPRGEKLQRGHEEDRTAFLIDIRTSPTAKILAGNFIQISPGGDADLIEAMLAVLDGKIPKVRDKKAMISMITTLKKADMGVIFPGLGLAYSLKGRMDRLKALVSRLNETTRYNVIPMVGHYNMRGFNQLLFDETGFINRVSFGDGVDHGPMYSVVEALKSCDLALVVGTDPISSLPAGIAKALARVPMITLDPHRTLTTELSRVVIPTALSGIEAGGSALRMDGVRIEFDPIMKSEYPSDEEVLSKILEEI</sequence>
<dbReference type="EMBL" id="CP000477">
    <property type="protein sequence ID" value="ABK14762.1"/>
    <property type="molecule type" value="Genomic_DNA"/>
</dbReference>
<reference evidence="2 3" key="1">
    <citation type="submission" date="2006-10" db="EMBL/GenBank/DDBJ databases">
        <title>Complete sequence of Methanosaeta thermophila PT.</title>
        <authorList>
            <consortium name="US DOE Joint Genome Institute"/>
            <person name="Copeland A."/>
            <person name="Lucas S."/>
            <person name="Lapidus A."/>
            <person name="Barry K."/>
            <person name="Detter J.C."/>
            <person name="Glavina del Rio T."/>
            <person name="Hammon N."/>
            <person name="Israni S."/>
            <person name="Pitluck S."/>
            <person name="Chain P."/>
            <person name="Malfatti S."/>
            <person name="Shin M."/>
            <person name="Vergez L."/>
            <person name="Schmutz J."/>
            <person name="Larimer F."/>
            <person name="Land M."/>
            <person name="Hauser L."/>
            <person name="Kyrpides N."/>
            <person name="Kim E."/>
            <person name="Smith K.S."/>
            <person name="Ingram-Smith C."/>
            <person name="Richardson P."/>
        </authorList>
    </citation>
    <scope>NUCLEOTIDE SEQUENCE [LARGE SCALE GENOMIC DNA]</scope>
    <source>
        <strain evidence="3">DSM 6194 / JCM 14653 / NBRC 101360 / PT</strain>
    </source>
</reference>
<dbReference type="STRING" id="349307.Mthe_0977"/>
<dbReference type="GO" id="GO:0015948">
    <property type="term" value="P:methanogenesis"/>
    <property type="evidence" value="ECO:0007669"/>
    <property type="project" value="InterPro"/>
</dbReference>
<dbReference type="OrthoDB" id="50137at2157"/>
<protein>
    <submittedName>
        <fullName evidence="2">Formylmethanofuran dehydrogenase, subunit B</fullName>
        <ecNumber evidence="2">1.2.99.5</ecNumber>
    </submittedName>
</protein>
<keyword evidence="3" id="KW-1185">Reference proteome</keyword>
<dbReference type="GeneID" id="4462690"/>
<dbReference type="KEGG" id="mtp:Mthe_0977"/>
<dbReference type="EC" id="1.2.99.5" evidence="2"/>
<dbReference type="GO" id="GO:0018493">
    <property type="term" value="F:formylmethanofuran dehydrogenase activity"/>
    <property type="evidence" value="ECO:0007669"/>
    <property type="project" value="InterPro"/>
</dbReference>
<dbReference type="GO" id="GO:0016020">
    <property type="term" value="C:membrane"/>
    <property type="evidence" value="ECO:0007669"/>
    <property type="project" value="TreeGrafter"/>
</dbReference>
<dbReference type="RefSeq" id="WP_011696156.1">
    <property type="nucleotide sequence ID" value="NC_008553.1"/>
</dbReference>
<dbReference type="Gene3D" id="3.40.228.10">
    <property type="entry name" value="Dimethylsulfoxide Reductase, domain 2"/>
    <property type="match status" value="1"/>
</dbReference>
<proteinExistence type="predicted"/>
<dbReference type="NCBIfam" id="TIGR03129">
    <property type="entry name" value="one_C_dehyd_B"/>
    <property type="match status" value="1"/>
</dbReference>
<dbReference type="PANTHER" id="PTHR43105">
    <property type="entry name" value="RESPIRATORY NITRATE REDUCTASE"/>
    <property type="match status" value="1"/>
</dbReference>
<dbReference type="InterPro" id="IPR050123">
    <property type="entry name" value="Prok_molybdopt-oxidoreductase"/>
</dbReference>
<dbReference type="GO" id="GO:0022904">
    <property type="term" value="P:respiratory electron transport chain"/>
    <property type="evidence" value="ECO:0007669"/>
    <property type="project" value="TreeGrafter"/>
</dbReference>
<name>A0B7T8_METTP</name>
<evidence type="ECO:0000256" key="1">
    <source>
        <dbReference type="ARBA" id="ARBA00023002"/>
    </source>
</evidence>
<dbReference type="CDD" id="cd02761">
    <property type="entry name" value="MopB_FmdB-FwdB"/>
    <property type="match status" value="1"/>
</dbReference>
<evidence type="ECO:0000313" key="2">
    <source>
        <dbReference type="EMBL" id="ABK14762.1"/>
    </source>
</evidence>
<dbReference type="PANTHER" id="PTHR43105:SF14">
    <property type="entry name" value="FORMATE DEHYDROGENASE H"/>
    <property type="match status" value="1"/>
</dbReference>
<dbReference type="HOGENOM" id="CLU_034348_0_0_2"/>
<accession>A0B7T8</accession>
<dbReference type="InterPro" id="IPR016457">
    <property type="entry name" value="Formylmethanofuran_DH_bsu"/>
</dbReference>
<gene>
    <name evidence="2" type="ordered locus">Mthe_0977</name>
</gene>
<dbReference type="AlphaFoldDB" id="A0B7T8"/>
<dbReference type="Proteomes" id="UP000000674">
    <property type="component" value="Chromosome"/>
</dbReference>
<dbReference type="PIRSF" id="PIRSF005646">
    <property type="entry name" value="FwdB"/>
    <property type="match status" value="1"/>
</dbReference>
<dbReference type="GO" id="GO:0003954">
    <property type="term" value="F:NADH dehydrogenase activity"/>
    <property type="evidence" value="ECO:0007669"/>
    <property type="project" value="TreeGrafter"/>
</dbReference>